<proteinExistence type="predicted"/>
<dbReference type="AlphaFoldDB" id="A0A2P2Q460"/>
<accession>A0A2P2Q460</accession>
<sequence>MGSRKGLNVRSLALVFIQRGCFLDLNP</sequence>
<reference evidence="1" key="1">
    <citation type="submission" date="2018-02" db="EMBL/GenBank/DDBJ databases">
        <title>Rhizophora mucronata_Transcriptome.</title>
        <authorList>
            <person name="Meera S.P."/>
            <person name="Sreeshan A."/>
            <person name="Augustine A."/>
        </authorList>
    </citation>
    <scope>NUCLEOTIDE SEQUENCE</scope>
    <source>
        <tissue evidence="1">Leaf</tissue>
    </source>
</reference>
<dbReference type="EMBL" id="GGEC01081284">
    <property type="protein sequence ID" value="MBX61768.1"/>
    <property type="molecule type" value="Transcribed_RNA"/>
</dbReference>
<name>A0A2P2Q460_RHIMU</name>
<evidence type="ECO:0000313" key="1">
    <source>
        <dbReference type="EMBL" id="MBX61768.1"/>
    </source>
</evidence>
<protein>
    <submittedName>
        <fullName evidence="1">Uncharacterized protein</fullName>
    </submittedName>
</protein>
<organism evidence="1">
    <name type="scientific">Rhizophora mucronata</name>
    <name type="common">Asiatic mangrove</name>
    <dbReference type="NCBI Taxonomy" id="61149"/>
    <lineage>
        <taxon>Eukaryota</taxon>
        <taxon>Viridiplantae</taxon>
        <taxon>Streptophyta</taxon>
        <taxon>Embryophyta</taxon>
        <taxon>Tracheophyta</taxon>
        <taxon>Spermatophyta</taxon>
        <taxon>Magnoliopsida</taxon>
        <taxon>eudicotyledons</taxon>
        <taxon>Gunneridae</taxon>
        <taxon>Pentapetalae</taxon>
        <taxon>rosids</taxon>
        <taxon>fabids</taxon>
        <taxon>Malpighiales</taxon>
        <taxon>Rhizophoraceae</taxon>
        <taxon>Rhizophora</taxon>
    </lineage>
</organism>